<dbReference type="Proteomes" id="UP000735302">
    <property type="component" value="Unassembled WGS sequence"/>
</dbReference>
<comment type="caution">
    <text evidence="2">The sequence shown here is derived from an EMBL/GenBank/DDBJ whole genome shotgun (WGS) entry which is preliminary data.</text>
</comment>
<evidence type="ECO:0000313" key="2">
    <source>
        <dbReference type="EMBL" id="GFO14083.1"/>
    </source>
</evidence>
<feature type="transmembrane region" description="Helical" evidence="1">
    <location>
        <begin position="12"/>
        <end position="40"/>
    </location>
</feature>
<keyword evidence="1" id="KW-0812">Transmembrane</keyword>
<accession>A0AAV4B5N4</accession>
<keyword evidence="3" id="KW-1185">Reference proteome</keyword>
<dbReference type="EMBL" id="BLXT01004526">
    <property type="protein sequence ID" value="GFO14083.1"/>
    <property type="molecule type" value="Genomic_DNA"/>
</dbReference>
<name>A0AAV4B5N4_9GAST</name>
<organism evidence="2 3">
    <name type="scientific">Plakobranchus ocellatus</name>
    <dbReference type="NCBI Taxonomy" id="259542"/>
    <lineage>
        <taxon>Eukaryota</taxon>
        <taxon>Metazoa</taxon>
        <taxon>Spiralia</taxon>
        <taxon>Lophotrochozoa</taxon>
        <taxon>Mollusca</taxon>
        <taxon>Gastropoda</taxon>
        <taxon>Heterobranchia</taxon>
        <taxon>Euthyneura</taxon>
        <taxon>Panpulmonata</taxon>
        <taxon>Sacoglossa</taxon>
        <taxon>Placobranchoidea</taxon>
        <taxon>Plakobranchidae</taxon>
        <taxon>Plakobranchus</taxon>
    </lineage>
</organism>
<sequence>MFIAFETDERLRVNYIVLGAVVGLQCVTILERVVFSWVWYTASPQQCDLRLLGPPKDQGAGGGARTCNGMVRADTRIDSLSTVPPTPP</sequence>
<keyword evidence="1" id="KW-1133">Transmembrane helix</keyword>
<dbReference type="AlphaFoldDB" id="A0AAV4B5N4"/>
<proteinExistence type="predicted"/>
<evidence type="ECO:0000313" key="3">
    <source>
        <dbReference type="Proteomes" id="UP000735302"/>
    </source>
</evidence>
<evidence type="ECO:0000256" key="1">
    <source>
        <dbReference type="SAM" id="Phobius"/>
    </source>
</evidence>
<protein>
    <submittedName>
        <fullName evidence="2">Uncharacterized protein</fullName>
    </submittedName>
</protein>
<reference evidence="2 3" key="1">
    <citation type="journal article" date="2021" name="Elife">
        <title>Chloroplast acquisition without the gene transfer in kleptoplastic sea slugs, Plakobranchus ocellatus.</title>
        <authorList>
            <person name="Maeda T."/>
            <person name="Takahashi S."/>
            <person name="Yoshida T."/>
            <person name="Shimamura S."/>
            <person name="Takaki Y."/>
            <person name="Nagai Y."/>
            <person name="Toyoda A."/>
            <person name="Suzuki Y."/>
            <person name="Arimoto A."/>
            <person name="Ishii H."/>
            <person name="Satoh N."/>
            <person name="Nishiyama T."/>
            <person name="Hasebe M."/>
            <person name="Maruyama T."/>
            <person name="Minagawa J."/>
            <person name="Obokata J."/>
            <person name="Shigenobu S."/>
        </authorList>
    </citation>
    <scope>NUCLEOTIDE SEQUENCE [LARGE SCALE GENOMIC DNA]</scope>
</reference>
<keyword evidence="1" id="KW-0472">Membrane</keyword>
<gene>
    <name evidence="2" type="ORF">PoB_004058800</name>
</gene>